<proteinExistence type="predicted"/>
<dbReference type="InterPro" id="IPR036388">
    <property type="entry name" value="WH-like_DNA-bd_sf"/>
</dbReference>
<dbReference type="PANTHER" id="PTHR48111">
    <property type="entry name" value="REGULATOR OF RPOS"/>
    <property type="match status" value="1"/>
</dbReference>
<dbReference type="Gene3D" id="3.40.50.2300">
    <property type="match status" value="1"/>
</dbReference>
<evidence type="ECO:0000256" key="4">
    <source>
        <dbReference type="ARBA" id="ARBA00023125"/>
    </source>
</evidence>
<dbReference type="AlphaFoldDB" id="A0A1W1CWJ6"/>
<dbReference type="InterPro" id="IPR001867">
    <property type="entry name" value="OmpR/PhoB-type_DNA-bd"/>
</dbReference>
<dbReference type="GO" id="GO:0006355">
    <property type="term" value="P:regulation of DNA-templated transcription"/>
    <property type="evidence" value="ECO:0007669"/>
    <property type="project" value="InterPro"/>
</dbReference>
<dbReference type="GO" id="GO:0005829">
    <property type="term" value="C:cytosol"/>
    <property type="evidence" value="ECO:0007669"/>
    <property type="project" value="TreeGrafter"/>
</dbReference>
<evidence type="ECO:0000256" key="1">
    <source>
        <dbReference type="ARBA" id="ARBA00022553"/>
    </source>
</evidence>
<gene>
    <name evidence="8" type="ORF">MNB_SV-13-522</name>
</gene>
<dbReference type="PANTHER" id="PTHR48111:SF1">
    <property type="entry name" value="TWO-COMPONENT RESPONSE REGULATOR ORR33"/>
    <property type="match status" value="1"/>
</dbReference>
<dbReference type="SUPFAM" id="SSF52172">
    <property type="entry name" value="CheY-like"/>
    <property type="match status" value="1"/>
</dbReference>
<dbReference type="Pfam" id="PF00486">
    <property type="entry name" value="Trans_reg_C"/>
    <property type="match status" value="1"/>
</dbReference>
<dbReference type="Pfam" id="PF00072">
    <property type="entry name" value="Response_reg"/>
    <property type="match status" value="1"/>
</dbReference>
<dbReference type="InterPro" id="IPR001789">
    <property type="entry name" value="Sig_transdc_resp-reg_receiver"/>
</dbReference>
<keyword evidence="5" id="KW-0804">Transcription</keyword>
<organism evidence="8">
    <name type="scientific">hydrothermal vent metagenome</name>
    <dbReference type="NCBI Taxonomy" id="652676"/>
    <lineage>
        <taxon>unclassified sequences</taxon>
        <taxon>metagenomes</taxon>
        <taxon>ecological metagenomes</taxon>
    </lineage>
</organism>
<feature type="domain" description="Response regulatory" evidence="6">
    <location>
        <begin position="1"/>
        <end position="106"/>
    </location>
</feature>
<evidence type="ECO:0000259" key="7">
    <source>
        <dbReference type="PROSITE" id="PS51755"/>
    </source>
</evidence>
<evidence type="ECO:0000256" key="3">
    <source>
        <dbReference type="ARBA" id="ARBA00023015"/>
    </source>
</evidence>
<dbReference type="SUPFAM" id="SSF46894">
    <property type="entry name" value="C-terminal effector domain of the bipartite response regulators"/>
    <property type="match status" value="1"/>
</dbReference>
<evidence type="ECO:0000259" key="6">
    <source>
        <dbReference type="PROSITE" id="PS50110"/>
    </source>
</evidence>
<keyword evidence="4" id="KW-0238">DNA-binding</keyword>
<dbReference type="InterPro" id="IPR039420">
    <property type="entry name" value="WalR-like"/>
</dbReference>
<dbReference type="SMART" id="SM00862">
    <property type="entry name" value="Trans_reg_C"/>
    <property type="match status" value="1"/>
</dbReference>
<keyword evidence="2" id="KW-0902">Two-component regulatory system</keyword>
<evidence type="ECO:0000256" key="2">
    <source>
        <dbReference type="ARBA" id="ARBA00023012"/>
    </source>
</evidence>
<keyword evidence="3" id="KW-0805">Transcription regulation</keyword>
<dbReference type="PROSITE" id="PS51755">
    <property type="entry name" value="OMPR_PHOB"/>
    <property type="match status" value="1"/>
</dbReference>
<dbReference type="InterPro" id="IPR016032">
    <property type="entry name" value="Sig_transdc_resp-reg_C-effctor"/>
</dbReference>
<evidence type="ECO:0000313" key="8">
    <source>
        <dbReference type="EMBL" id="SFV70085.1"/>
    </source>
</evidence>
<dbReference type="GO" id="GO:0000156">
    <property type="term" value="F:phosphorelay response regulator activity"/>
    <property type="evidence" value="ECO:0007669"/>
    <property type="project" value="TreeGrafter"/>
</dbReference>
<accession>A0A1W1CWJ6</accession>
<evidence type="ECO:0000256" key="5">
    <source>
        <dbReference type="ARBA" id="ARBA00023163"/>
    </source>
</evidence>
<sequence>MVNSKHNNYFQNYFREVYLAKDNSDVLDIYSQKYPSVIFVNCHEEKMRGLDAVKAIRQFDKEAIIALLTDKIEKEELLESFGLNLIACLVEPFQKNEIQKLLSRIDSELTPASKEAILLKNRCCFNSQTKDFFNTERKKIGLTKYETLLIEILLKHKDQWVDNETIGYHIWEDEFYEKNCTGRLKTLINTLRKKIPKDTILNSYGMGYKIEVLHFYPSKKDG</sequence>
<dbReference type="InterPro" id="IPR011006">
    <property type="entry name" value="CheY-like_superfamily"/>
</dbReference>
<dbReference type="CDD" id="cd00156">
    <property type="entry name" value="REC"/>
    <property type="match status" value="1"/>
</dbReference>
<dbReference type="Gene3D" id="1.10.10.10">
    <property type="entry name" value="Winged helix-like DNA-binding domain superfamily/Winged helix DNA-binding domain"/>
    <property type="match status" value="1"/>
</dbReference>
<dbReference type="PROSITE" id="PS50110">
    <property type="entry name" value="RESPONSE_REGULATORY"/>
    <property type="match status" value="1"/>
</dbReference>
<reference evidence="8" key="1">
    <citation type="submission" date="2016-10" db="EMBL/GenBank/DDBJ databases">
        <authorList>
            <person name="de Groot N.N."/>
        </authorList>
    </citation>
    <scope>NUCLEOTIDE SEQUENCE</scope>
</reference>
<keyword evidence="1" id="KW-0597">Phosphoprotein</keyword>
<dbReference type="GO" id="GO:0032993">
    <property type="term" value="C:protein-DNA complex"/>
    <property type="evidence" value="ECO:0007669"/>
    <property type="project" value="TreeGrafter"/>
</dbReference>
<dbReference type="EMBL" id="FPHM01000144">
    <property type="protein sequence ID" value="SFV70085.1"/>
    <property type="molecule type" value="Genomic_DNA"/>
</dbReference>
<protein>
    <submittedName>
        <fullName evidence="8">Putative two-component response regulator</fullName>
    </submittedName>
</protein>
<name>A0A1W1CWJ6_9ZZZZ</name>
<feature type="domain" description="OmpR/PhoB-type" evidence="7">
    <location>
        <begin position="114"/>
        <end position="212"/>
    </location>
</feature>
<dbReference type="GO" id="GO:0000976">
    <property type="term" value="F:transcription cis-regulatory region binding"/>
    <property type="evidence" value="ECO:0007669"/>
    <property type="project" value="TreeGrafter"/>
</dbReference>